<name>A0A2X4TU26_SERPL</name>
<dbReference type="Proteomes" id="UP000248897">
    <property type="component" value="Chromosome 1"/>
</dbReference>
<sequence length="144" mass="15654">MRIGFLLQTIRGYVSESIAAKVTQAFGNQEQNDRPADQKADRVNQPVIARGIHQCRNTQERSRRHKVTGDGKTVLQAGDFPPCGVVVLARAGALGGPIGDIQRGANKQHEHDDRLNIQRLAVYFTTNGIGKGQPRQSQQSGGGQ</sequence>
<accession>A0A2X4TU26</accession>
<evidence type="ECO:0000313" key="2">
    <source>
        <dbReference type="Proteomes" id="UP000248897"/>
    </source>
</evidence>
<reference evidence="1 2" key="1">
    <citation type="submission" date="2018-06" db="EMBL/GenBank/DDBJ databases">
        <authorList>
            <consortium name="Pathogen Informatics"/>
            <person name="Doyle S."/>
        </authorList>
    </citation>
    <scope>NUCLEOTIDE SEQUENCE [LARGE SCALE GENOMIC DNA]</scope>
    <source>
        <strain evidence="1 2">NCTC12961</strain>
    </source>
</reference>
<dbReference type="AlphaFoldDB" id="A0A2X4TU26"/>
<proteinExistence type="predicted"/>
<evidence type="ECO:0000313" key="1">
    <source>
        <dbReference type="EMBL" id="SQI29889.1"/>
    </source>
</evidence>
<organism evidence="1 2">
    <name type="scientific">Serratia plymuthica</name>
    <dbReference type="NCBI Taxonomy" id="82996"/>
    <lineage>
        <taxon>Bacteria</taxon>
        <taxon>Pseudomonadati</taxon>
        <taxon>Pseudomonadota</taxon>
        <taxon>Gammaproteobacteria</taxon>
        <taxon>Enterobacterales</taxon>
        <taxon>Yersiniaceae</taxon>
        <taxon>Serratia</taxon>
    </lineage>
</organism>
<dbReference type="EMBL" id="LS483469">
    <property type="protein sequence ID" value="SQI29889.1"/>
    <property type="molecule type" value="Genomic_DNA"/>
</dbReference>
<dbReference type="AntiFam" id="ANF00249">
    <property type="entry name" value="Shadow ORF (ywcA)"/>
</dbReference>
<gene>
    <name evidence="1" type="ORF">NCTC12961_00359</name>
</gene>
<protein>
    <submittedName>
        <fullName evidence="1">Uncharacterized protein</fullName>
    </submittedName>
</protein>